<keyword evidence="2" id="KW-1185">Reference proteome</keyword>
<dbReference type="Proteomes" id="UP000887566">
    <property type="component" value="Unplaced"/>
</dbReference>
<proteinExistence type="predicted"/>
<feature type="compositionally biased region" description="Basic and acidic residues" evidence="1">
    <location>
        <begin position="50"/>
        <end position="62"/>
    </location>
</feature>
<accession>A0A914XLW1</accession>
<evidence type="ECO:0000313" key="2">
    <source>
        <dbReference type="Proteomes" id="UP000887566"/>
    </source>
</evidence>
<dbReference type="AlphaFoldDB" id="A0A914XLW1"/>
<protein>
    <submittedName>
        <fullName evidence="3">Uncharacterized protein</fullName>
    </submittedName>
</protein>
<name>A0A914XLW1_9BILA</name>
<sequence>MGFAAVALVVKSTKCGGRVRDDAAVRALADARALLKVEAANTSEIQLSKRARDSGQERRRTSGLESAPGRQTRHNATRRRPKTPIDPRPSLPSSLVASWLTGLRHVSHRRRRDHTLTALVAASAVMKRGLPAAARSRRSWPNIPCRWGANESHPSGQRRPIDPIAHRYRTSLGARIVSSLKCLPCPSALALILSRRRCRRRRARGVTLSLDGRRVRP</sequence>
<dbReference type="WBParaSite" id="PSAMB.scaffold892size39221.g9428.t1">
    <property type="protein sequence ID" value="PSAMB.scaffold892size39221.g9428.t1"/>
    <property type="gene ID" value="PSAMB.scaffold892size39221.g9428"/>
</dbReference>
<evidence type="ECO:0000313" key="3">
    <source>
        <dbReference type="WBParaSite" id="PSAMB.scaffold892size39221.g9428.t1"/>
    </source>
</evidence>
<reference evidence="3" key="1">
    <citation type="submission" date="2022-11" db="UniProtKB">
        <authorList>
            <consortium name="WormBaseParasite"/>
        </authorList>
    </citation>
    <scope>IDENTIFICATION</scope>
</reference>
<feature type="region of interest" description="Disordered" evidence="1">
    <location>
        <begin position="46"/>
        <end position="91"/>
    </location>
</feature>
<feature type="compositionally biased region" description="Basic residues" evidence="1">
    <location>
        <begin position="71"/>
        <end position="82"/>
    </location>
</feature>
<organism evidence="2 3">
    <name type="scientific">Plectus sambesii</name>
    <dbReference type="NCBI Taxonomy" id="2011161"/>
    <lineage>
        <taxon>Eukaryota</taxon>
        <taxon>Metazoa</taxon>
        <taxon>Ecdysozoa</taxon>
        <taxon>Nematoda</taxon>
        <taxon>Chromadorea</taxon>
        <taxon>Plectida</taxon>
        <taxon>Plectina</taxon>
        <taxon>Plectoidea</taxon>
        <taxon>Plectidae</taxon>
        <taxon>Plectus</taxon>
    </lineage>
</organism>
<evidence type="ECO:0000256" key="1">
    <source>
        <dbReference type="SAM" id="MobiDB-lite"/>
    </source>
</evidence>